<reference evidence="2" key="1">
    <citation type="journal article" date="2021" name="IMA Fungus">
        <title>Genomic characterization of three marine fungi, including Emericellopsis atlantica sp. nov. with signatures of a generalist lifestyle and marine biomass degradation.</title>
        <authorList>
            <person name="Hagestad O.C."/>
            <person name="Hou L."/>
            <person name="Andersen J.H."/>
            <person name="Hansen E.H."/>
            <person name="Altermark B."/>
            <person name="Li C."/>
            <person name="Kuhnert E."/>
            <person name="Cox R.J."/>
            <person name="Crous P.W."/>
            <person name="Spatafora J.W."/>
            <person name="Lail K."/>
            <person name="Amirebrahimi M."/>
            <person name="Lipzen A."/>
            <person name="Pangilinan J."/>
            <person name="Andreopoulos W."/>
            <person name="Hayes R.D."/>
            <person name="Ng V."/>
            <person name="Grigoriev I.V."/>
            <person name="Jackson S.A."/>
            <person name="Sutton T.D.S."/>
            <person name="Dobson A.D.W."/>
            <person name="Rama T."/>
        </authorList>
    </citation>
    <scope>NUCLEOTIDE SEQUENCE</scope>
    <source>
        <strain evidence="2">TRa018bII</strain>
    </source>
</reference>
<accession>A0A9P8C4U2</accession>
<gene>
    <name evidence="2" type="ORF">BJ875DRAFT_443215</name>
</gene>
<dbReference type="PANTHER" id="PTHR42070:SF1">
    <property type="entry name" value="FILAMENT ASSOCIATED PROTEIN, PUTATIVE (AFU_ORTHOLOGUE AFUA_8G06630)-RELATED"/>
    <property type="match status" value="1"/>
</dbReference>
<dbReference type="Proteomes" id="UP000824998">
    <property type="component" value="Unassembled WGS sequence"/>
</dbReference>
<feature type="region of interest" description="Disordered" evidence="1">
    <location>
        <begin position="155"/>
        <end position="228"/>
    </location>
</feature>
<protein>
    <recommendedName>
        <fullName evidence="4">BZIP domain-containing protein</fullName>
    </recommendedName>
</protein>
<feature type="compositionally biased region" description="Polar residues" evidence="1">
    <location>
        <begin position="166"/>
        <end position="184"/>
    </location>
</feature>
<proteinExistence type="predicted"/>
<name>A0A9P8C4U2_9HELO</name>
<feature type="compositionally biased region" description="Polar residues" evidence="1">
    <location>
        <begin position="212"/>
        <end position="228"/>
    </location>
</feature>
<dbReference type="AlphaFoldDB" id="A0A9P8C4U2"/>
<organism evidence="2 3">
    <name type="scientific">Amylocarpus encephaloides</name>
    <dbReference type="NCBI Taxonomy" id="45428"/>
    <lineage>
        <taxon>Eukaryota</taxon>
        <taxon>Fungi</taxon>
        <taxon>Dikarya</taxon>
        <taxon>Ascomycota</taxon>
        <taxon>Pezizomycotina</taxon>
        <taxon>Leotiomycetes</taxon>
        <taxon>Helotiales</taxon>
        <taxon>Helotiales incertae sedis</taxon>
        <taxon>Amylocarpus</taxon>
    </lineage>
</organism>
<evidence type="ECO:0008006" key="4">
    <source>
        <dbReference type="Google" id="ProtNLM"/>
    </source>
</evidence>
<evidence type="ECO:0000313" key="3">
    <source>
        <dbReference type="Proteomes" id="UP000824998"/>
    </source>
</evidence>
<sequence>MSSPSDKSNLARIRDNQRRSRARRREYLTELESKLRQCEHLGVEASTDIQLAARRVADENKKLRLLLAQHGIGDDTVDTYLSTPLATSDPLGGLQPSSTSLQVQVLEQSLQQRKPCCPDGKGDIVVMETRAGSNESILSATKSAWDAAQQYIPTTAPMTGPTPPTESTCQFSMPTSSAASQNAASHVPLRDDSHHYRTASFSQHGRPRSHLSDSSNYQSNQFTPQSPQHKFLIPMSTHTMAQENFQSYNESQQTLLATPSENVNSCLHATRMIATMAGGDEAAVQADLGCLPNTDCNVDNQLVFDVMDRYSGGPPL</sequence>
<feature type="region of interest" description="Disordered" evidence="1">
    <location>
        <begin position="1"/>
        <end position="21"/>
    </location>
</feature>
<dbReference type="EMBL" id="MU251552">
    <property type="protein sequence ID" value="KAG9232366.1"/>
    <property type="molecule type" value="Genomic_DNA"/>
</dbReference>
<keyword evidence="3" id="KW-1185">Reference proteome</keyword>
<dbReference type="OrthoDB" id="4505928at2759"/>
<evidence type="ECO:0000313" key="2">
    <source>
        <dbReference type="EMBL" id="KAG9232366.1"/>
    </source>
</evidence>
<evidence type="ECO:0000256" key="1">
    <source>
        <dbReference type="SAM" id="MobiDB-lite"/>
    </source>
</evidence>
<comment type="caution">
    <text evidence="2">The sequence shown here is derived from an EMBL/GenBank/DDBJ whole genome shotgun (WGS) entry which is preliminary data.</text>
</comment>
<dbReference type="PANTHER" id="PTHR42070">
    <property type="entry name" value="FILAMENT ASSOCIATED PROTEIN, PUTATIVE (AFU_ORTHOLOGUE AFUA_8G06630)-RELATED"/>
    <property type="match status" value="1"/>
</dbReference>